<proteinExistence type="predicted"/>
<evidence type="ECO:0008006" key="3">
    <source>
        <dbReference type="Google" id="ProtNLM"/>
    </source>
</evidence>
<protein>
    <recommendedName>
        <fullName evidence="3">C2H2-type domain-containing protein</fullName>
    </recommendedName>
</protein>
<sequence length="313" mass="36108">MTDIFQAKNASLFSCEICDFKCCKKSNYTQHITTRKHKILTNTDIKSAENADTEKLNFICSCGKEYKHRQSLFNHKKSCNNLTNNDADKSELKVLTNLVLDVVKQNQELFNQNQELTNKIVDICKNTSNTNITNSSVNSHNKTFNLNVFLNETCKDAMNIMDFVDSIKLQLSDLEKVGEIGYVDGISNIIVKHLNALEVEKRPVHCTDKKREVLYIKDEDKWEKEDDEKKKLRKAIKRVACKNQRMIPKFKEAHPDCIKAASKFSDQYNKMIIESMGGSGDNDLEKEDKIIKKIAKEVVIDKEICYYTDQKEK</sequence>
<feature type="coiled-coil region" evidence="1">
    <location>
        <begin position="99"/>
        <end position="126"/>
    </location>
</feature>
<reference evidence="2" key="1">
    <citation type="journal article" date="2020" name="Nature">
        <title>Giant virus diversity and host interactions through global metagenomics.</title>
        <authorList>
            <person name="Schulz F."/>
            <person name="Roux S."/>
            <person name="Paez-Espino D."/>
            <person name="Jungbluth S."/>
            <person name="Walsh D.A."/>
            <person name="Denef V.J."/>
            <person name="McMahon K.D."/>
            <person name="Konstantinidis K.T."/>
            <person name="Eloe-Fadrosh E.A."/>
            <person name="Kyrpides N.C."/>
            <person name="Woyke T."/>
        </authorList>
    </citation>
    <scope>NUCLEOTIDE SEQUENCE</scope>
    <source>
        <strain evidence="2">GVMAG-S-1101165-79</strain>
    </source>
</reference>
<dbReference type="AlphaFoldDB" id="A0A6C0AS98"/>
<keyword evidence="1" id="KW-0175">Coiled coil</keyword>
<evidence type="ECO:0000256" key="1">
    <source>
        <dbReference type="SAM" id="Coils"/>
    </source>
</evidence>
<dbReference type="EMBL" id="MN740763">
    <property type="protein sequence ID" value="QHS82145.1"/>
    <property type="molecule type" value="Genomic_DNA"/>
</dbReference>
<accession>A0A6C0AS98</accession>
<name>A0A6C0AS98_9ZZZZ</name>
<organism evidence="2">
    <name type="scientific">viral metagenome</name>
    <dbReference type="NCBI Taxonomy" id="1070528"/>
    <lineage>
        <taxon>unclassified sequences</taxon>
        <taxon>metagenomes</taxon>
        <taxon>organismal metagenomes</taxon>
    </lineage>
</organism>
<evidence type="ECO:0000313" key="2">
    <source>
        <dbReference type="EMBL" id="QHS82145.1"/>
    </source>
</evidence>